<comment type="cofactor">
    <cofactor evidence="1">
        <name>[4Fe-4S] cluster</name>
        <dbReference type="ChEBI" id="CHEBI:49883"/>
    </cofactor>
</comment>
<dbReference type="OrthoDB" id="9801204at2"/>
<dbReference type="RefSeq" id="WP_034838680.1">
    <property type="nucleotide sequence ID" value="NZ_JOKH01000004.1"/>
</dbReference>
<comment type="pathway">
    <text evidence="2">Cofactor biosynthesis; NAD(+) biosynthesis; quinolinate from iminoaspartate: step 1/1.</text>
</comment>
<dbReference type="EMBL" id="JOKH01000004">
    <property type="protein sequence ID" value="KEQ16684.1"/>
    <property type="molecule type" value="Genomic_DNA"/>
</dbReference>
<dbReference type="NCBIfam" id="NF006878">
    <property type="entry name" value="PRK09375.1-2"/>
    <property type="match status" value="1"/>
</dbReference>
<keyword evidence="6" id="KW-0662">Pyridine nucleotide biosynthesis</keyword>
<dbReference type="EC" id="2.5.1.72" evidence="3 11"/>
<evidence type="ECO:0000256" key="5">
    <source>
        <dbReference type="ARBA" id="ARBA00022490"/>
    </source>
</evidence>
<evidence type="ECO:0000256" key="2">
    <source>
        <dbReference type="ARBA" id="ARBA00005065"/>
    </source>
</evidence>
<keyword evidence="4" id="KW-0004">4Fe-4S</keyword>
<dbReference type="UniPathway" id="UPA00253">
    <property type="reaction ID" value="UER00327"/>
</dbReference>
<dbReference type="AlphaFoldDB" id="A0A081NE11"/>
<accession>A0A081NE11</accession>
<evidence type="ECO:0000313" key="12">
    <source>
        <dbReference type="EMBL" id="KEQ16684.1"/>
    </source>
</evidence>
<evidence type="ECO:0000256" key="11">
    <source>
        <dbReference type="NCBIfam" id="TIGR00550"/>
    </source>
</evidence>
<evidence type="ECO:0000256" key="10">
    <source>
        <dbReference type="ARBA" id="ARBA00023014"/>
    </source>
</evidence>
<reference evidence="12 13" key="1">
    <citation type="submission" date="2014-06" db="EMBL/GenBank/DDBJ databases">
        <title>Whole Genome Sequences of Three Symbiotic Endozoicomonas Bacteria.</title>
        <authorList>
            <person name="Neave M.J."/>
            <person name="Apprill A."/>
            <person name="Voolstra C.R."/>
        </authorList>
    </citation>
    <scope>NUCLEOTIDE SEQUENCE [LARGE SCALE GENOMIC DNA]</scope>
    <source>
        <strain evidence="12 13">DSM 25634</strain>
    </source>
</reference>
<comment type="caution">
    <text evidence="12">The sequence shown here is derived from an EMBL/GenBank/DDBJ whole genome shotgun (WGS) entry which is preliminary data.</text>
</comment>
<evidence type="ECO:0000256" key="7">
    <source>
        <dbReference type="ARBA" id="ARBA00022679"/>
    </source>
</evidence>
<dbReference type="InterPro" id="IPR003473">
    <property type="entry name" value="NadA"/>
</dbReference>
<dbReference type="FunFam" id="3.40.50.10800:FF:000003">
    <property type="entry name" value="Quinolinate synthase A"/>
    <property type="match status" value="1"/>
</dbReference>
<dbReference type="Proteomes" id="UP000028073">
    <property type="component" value="Unassembled WGS sequence"/>
</dbReference>
<keyword evidence="7" id="KW-0808">Transferase</keyword>
<name>A0A081NE11_9GAMM</name>
<dbReference type="STRING" id="1137799.GZ78_18435"/>
<evidence type="ECO:0000256" key="6">
    <source>
        <dbReference type="ARBA" id="ARBA00022642"/>
    </source>
</evidence>
<dbReference type="GO" id="GO:0051539">
    <property type="term" value="F:4 iron, 4 sulfur cluster binding"/>
    <property type="evidence" value="ECO:0007669"/>
    <property type="project" value="UniProtKB-KW"/>
</dbReference>
<dbReference type="PANTHER" id="PTHR30573">
    <property type="entry name" value="QUINOLINATE SYNTHETASE A"/>
    <property type="match status" value="1"/>
</dbReference>
<dbReference type="Gene3D" id="3.40.50.10800">
    <property type="entry name" value="NadA-like"/>
    <property type="match status" value="3"/>
</dbReference>
<dbReference type="GO" id="GO:0034628">
    <property type="term" value="P:'de novo' NAD+ biosynthetic process from L-aspartate"/>
    <property type="evidence" value="ECO:0007669"/>
    <property type="project" value="TreeGrafter"/>
</dbReference>
<sequence>MSVLSDKAFVQEHLSGASIQGLDEDKEQALKQKVRELLEQKNAVLVAHYYTDPVVQALAEETGGFVADSLEMARFGRDHSADTLVVAGVRFMGETSKILSPEKRVLMPTLEAECSLDLGCPVDEFSAFCDQHPDREVVVYANTSAAVKARADWVVTSSCAVDIVEHLMDQDKKIIWGPDKYLGSYIQKNTGADMLLWDSSCIVHEEFKAKGIEDLKQVYPDAAVLVHPESPDSVVQVADVVGSTSQLLKASQDMPNSTFIVATDRGIFYKMQQASPDKSFVEAPTAGESATCKSCAHCPWMAMNSLEALVQCLEKPGELNVVEVDDALRVKSLIPLHRMLDFTASLSA</sequence>
<evidence type="ECO:0000313" key="13">
    <source>
        <dbReference type="Proteomes" id="UP000028073"/>
    </source>
</evidence>
<evidence type="ECO:0000256" key="8">
    <source>
        <dbReference type="ARBA" id="ARBA00022723"/>
    </source>
</evidence>
<dbReference type="GO" id="GO:0008987">
    <property type="term" value="F:quinolinate synthetase A activity"/>
    <property type="evidence" value="ECO:0007669"/>
    <property type="project" value="UniProtKB-UniRule"/>
</dbReference>
<evidence type="ECO:0000256" key="3">
    <source>
        <dbReference type="ARBA" id="ARBA00012669"/>
    </source>
</evidence>
<gene>
    <name evidence="12" type="ORF">GZ78_18435</name>
</gene>
<dbReference type="SUPFAM" id="SSF142754">
    <property type="entry name" value="NadA-like"/>
    <property type="match status" value="1"/>
</dbReference>
<keyword evidence="13" id="KW-1185">Reference proteome</keyword>
<keyword evidence="9" id="KW-0408">Iron</keyword>
<evidence type="ECO:0000256" key="1">
    <source>
        <dbReference type="ARBA" id="ARBA00001966"/>
    </source>
</evidence>
<proteinExistence type="predicted"/>
<keyword evidence="10" id="KW-0411">Iron-sulfur</keyword>
<dbReference type="NCBIfam" id="TIGR00550">
    <property type="entry name" value="nadA"/>
    <property type="match status" value="1"/>
</dbReference>
<keyword evidence="5" id="KW-0963">Cytoplasm</keyword>
<dbReference type="GO" id="GO:0005829">
    <property type="term" value="C:cytosol"/>
    <property type="evidence" value="ECO:0007669"/>
    <property type="project" value="TreeGrafter"/>
</dbReference>
<dbReference type="Pfam" id="PF02445">
    <property type="entry name" value="NadA"/>
    <property type="match status" value="1"/>
</dbReference>
<dbReference type="eggNOG" id="COG0379">
    <property type="taxonomic scope" value="Bacteria"/>
</dbReference>
<dbReference type="GO" id="GO:0046872">
    <property type="term" value="F:metal ion binding"/>
    <property type="evidence" value="ECO:0007669"/>
    <property type="project" value="UniProtKB-KW"/>
</dbReference>
<keyword evidence="8" id="KW-0479">Metal-binding</keyword>
<organism evidence="12 13">
    <name type="scientific">Endozoicomonas numazuensis</name>
    <dbReference type="NCBI Taxonomy" id="1137799"/>
    <lineage>
        <taxon>Bacteria</taxon>
        <taxon>Pseudomonadati</taxon>
        <taxon>Pseudomonadota</taxon>
        <taxon>Gammaproteobacteria</taxon>
        <taxon>Oceanospirillales</taxon>
        <taxon>Endozoicomonadaceae</taxon>
        <taxon>Endozoicomonas</taxon>
    </lineage>
</organism>
<evidence type="ECO:0000256" key="9">
    <source>
        <dbReference type="ARBA" id="ARBA00023004"/>
    </source>
</evidence>
<dbReference type="PANTHER" id="PTHR30573:SF0">
    <property type="entry name" value="QUINOLINATE SYNTHASE, CHLOROPLASTIC"/>
    <property type="match status" value="1"/>
</dbReference>
<dbReference type="NCBIfam" id="NF006877">
    <property type="entry name" value="PRK09375.1-1"/>
    <property type="match status" value="1"/>
</dbReference>
<protein>
    <recommendedName>
        <fullName evidence="3 11">Quinolinate synthase</fullName>
        <ecNumber evidence="3 11">2.5.1.72</ecNumber>
    </recommendedName>
</protein>
<evidence type="ECO:0000256" key="4">
    <source>
        <dbReference type="ARBA" id="ARBA00022485"/>
    </source>
</evidence>
<dbReference type="InterPro" id="IPR036094">
    <property type="entry name" value="NadA_sf"/>
</dbReference>